<proteinExistence type="predicted"/>
<name>A0A4S2CVR1_STEMA</name>
<protein>
    <recommendedName>
        <fullName evidence="4">Secreted protein</fullName>
    </recommendedName>
</protein>
<feature type="chain" id="PRO_5020654441" description="Secreted protein" evidence="1">
    <location>
        <begin position="29"/>
        <end position="60"/>
    </location>
</feature>
<feature type="signal peptide" evidence="1">
    <location>
        <begin position="1"/>
        <end position="28"/>
    </location>
</feature>
<dbReference type="EMBL" id="SRYW01000015">
    <property type="protein sequence ID" value="TGY32542.1"/>
    <property type="molecule type" value="Genomic_DNA"/>
</dbReference>
<reference evidence="2 3" key="1">
    <citation type="submission" date="2019-04" db="EMBL/GenBank/DDBJ databases">
        <title>Microbes associate with the intestines of laboratory mice.</title>
        <authorList>
            <person name="Navarre W."/>
            <person name="Wong E."/>
            <person name="Huang K."/>
            <person name="Tropini C."/>
            <person name="Ng K."/>
            <person name="Yu B."/>
        </authorList>
    </citation>
    <scope>NUCLEOTIDE SEQUENCE [LARGE SCALE GENOMIC DNA]</scope>
    <source>
        <strain evidence="2 3">NM62_B4-13</strain>
    </source>
</reference>
<gene>
    <name evidence="2" type="ORF">E5352_15270</name>
</gene>
<keyword evidence="1" id="KW-0732">Signal</keyword>
<dbReference type="OrthoDB" id="6058720at2"/>
<evidence type="ECO:0000256" key="1">
    <source>
        <dbReference type="SAM" id="SignalP"/>
    </source>
</evidence>
<evidence type="ECO:0008006" key="4">
    <source>
        <dbReference type="Google" id="ProtNLM"/>
    </source>
</evidence>
<accession>A0A4S2CVR1</accession>
<evidence type="ECO:0000313" key="2">
    <source>
        <dbReference type="EMBL" id="TGY32542.1"/>
    </source>
</evidence>
<dbReference type="AlphaFoldDB" id="A0A4S2CVR1"/>
<sequence>MRITVMASIRMRWWLRCYLAAVVWCARATGVGPNWDRVETWIRRGLVLQTTKVSDGRSTD</sequence>
<dbReference type="Proteomes" id="UP000306631">
    <property type="component" value="Unassembled WGS sequence"/>
</dbReference>
<dbReference type="RefSeq" id="WP_136006275.1">
    <property type="nucleotide sequence ID" value="NZ_SRYW01000015.1"/>
</dbReference>
<comment type="caution">
    <text evidence="2">The sequence shown here is derived from an EMBL/GenBank/DDBJ whole genome shotgun (WGS) entry which is preliminary data.</text>
</comment>
<organism evidence="2 3">
    <name type="scientific">Stenotrophomonas maltophilia</name>
    <name type="common">Pseudomonas maltophilia</name>
    <name type="synonym">Xanthomonas maltophilia</name>
    <dbReference type="NCBI Taxonomy" id="40324"/>
    <lineage>
        <taxon>Bacteria</taxon>
        <taxon>Pseudomonadati</taxon>
        <taxon>Pseudomonadota</taxon>
        <taxon>Gammaproteobacteria</taxon>
        <taxon>Lysobacterales</taxon>
        <taxon>Lysobacteraceae</taxon>
        <taxon>Stenotrophomonas</taxon>
        <taxon>Stenotrophomonas maltophilia group</taxon>
    </lineage>
</organism>
<evidence type="ECO:0000313" key="3">
    <source>
        <dbReference type="Proteomes" id="UP000306631"/>
    </source>
</evidence>